<dbReference type="EMBL" id="CAJNOK010057962">
    <property type="protein sequence ID" value="CAF1627878.1"/>
    <property type="molecule type" value="Genomic_DNA"/>
</dbReference>
<comment type="caution">
    <text evidence="1">The sequence shown here is derived from an EMBL/GenBank/DDBJ whole genome shotgun (WGS) entry which is preliminary data.</text>
</comment>
<dbReference type="AlphaFoldDB" id="A0A8S2G4C0"/>
<evidence type="ECO:0000313" key="3">
    <source>
        <dbReference type="Proteomes" id="UP000677228"/>
    </source>
</evidence>
<organism evidence="1 3">
    <name type="scientific">Didymodactylos carnosus</name>
    <dbReference type="NCBI Taxonomy" id="1234261"/>
    <lineage>
        <taxon>Eukaryota</taxon>
        <taxon>Metazoa</taxon>
        <taxon>Spiralia</taxon>
        <taxon>Gnathifera</taxon>
        <taxon>Rotifera</taxon>
        <taxon>Eurotatoria</taxon>
        <taxon>Bdelloidea</taxon>
        <taxon>Philodinida</taxon>
        <taxon>Philodinidae</taxon>
        <taxon>Didymodactylos</taxon>
    </lineage>
</organism>
<reference evidence="1" key="1">
    <citation type="submission" date="2021-02" db="EMBL/GenBank/DDBJ databases">
        <authorList>
            <person name="Nowell W R."/>
        </authorList>
    </citation>
    <scope>NUCLEOTIDE SEQUENCE</scope>
</reference>
<feature type="non-terminal residue" evidence="1">
    <location>
        <position position="1"/>
    </location>
</feature>
<evidence type="ECO:0000313" key="1">
    <source>
        <dbReference type="EMBL" id="CAF1627878.1"/>
    </source>
</evidence>
<dbReference type="Proteomes" id="UP000682733">
    <property type="component" value="Unassembled WGS sequence"/>
</dbReference>
<sequence>LSSITEYKLCYVTNLCLQLCTLTMDTFVHLFSCLINLSHLKMKLLQINEKRQEGYVYDINSEKPTKCRIKQMDIDTVSQSALEYLLYYIHSTLEELIIDKFNQDLFQQFLPYNKLTQLKITNGIDTGCICSIPLLNLQHLTINLTESNCDHISETISKLLDTYSNLIHLTILVELDVILNHLHINHDDGDELLFPFDNEKILQLIYDKRPPRQLGLAKNYAHIY</sequence>
<accession>A0A8S2G4C0</accession>
<gene>
    <name evidence="1" type="ORF">OVA965_LOCUS43557</name>
    <name evidence="2" type="ORF">TMI583_LOCUS45869</name>
</gene>
<proteinExistence type="predicted"/>
<protein>
    <submittedName>
        <fullName evidence="1">Uncharacterized protein</fullName>
    </submittedName>
</protein>
<name>A0A8S2G4C0_9BILA</name>
<evidence type="ECO:0000313" key="2">
    <source>
        <dbReference type="EMBL" id="CAF4452002.1"/>
    </source>
</evidence>
<dbReference type="Proteomes" id="UP000677228">
    <property type="component" value="Unassembled WGS sequence"/>
</dbReference>
<dbReference type="EMBL" id="CAJOBA010083359">
    <property type="protein sequence ID" value="CAF4452002.1"/>
    <property type="molecule type" value="Genomic_DNA"/>
</dbReference>
<feature type="non-terminal residue" evidence="1">
    <location>
        <position position="224"/>
    </location>
</feature>